<dbReference type="AlphaFoldDB" id="A0A8H9G2F7"/>
<dbReference type="PROSITE" id="PS51257">
    <property type="entry name" value="PROKAR_LIPOPROTEIN"/>
    <property type="match status" value="1"/>
</dbReference>
<evidence type="ECO:0000313" key="2">
    <source>
        <dbReference type="EMBL" id="GGE33302.1"/>
    </source>
</evidence>
<dbReference type="EMBL" id="BMKM01000014">
    <property type="protein sequence ID" value="GGE33302.1"/>
    <property type="molecule type" value="Genomic_DNA"/>
</dbReference>
<dbReference type="Pfam" id="PF14344">
    <property type="entry name" value="DUF4397"/>
    <property type="match status" value="1"/>
</dbReference>
<dbReference type="InterPro" id="IPR025510">
    <property type="entry name" value="DUF4397"/>
</dbReference>
<name>A0A8H9G2F7_9SPHI</name>
<protein>
    <recommendedName>
        <fullName evidence="1">DUF4397 domain-containing protein</fullName>
    </recommendedName>
</protein>
<keyword evidence="3" id="KW-1185">Reference proteome</keyword>
<organism evidence="2 3">
    <name type="scientific">Sphingobacterium cellulitidis</name>
    <dbReference type="NCBI Taxonomy" id="1768011"/>
    <lineage>
        <taxon>Bacteria</taxon>
        <taxon>Pseudomonadati</taxon>
        <taxon>Bacteroidota</taxon>
        <taxon>Sphingobacteriia</taxon>
        <taxon>Sphingobacteriales</taxon>
        <taxon>Sphingobacteriaceae</taxon>
        <taxon>Sphingobacterium</taxon>
    </lineage>
</organism>
<gene>
    <name evidence="2" type="ORF">GCM10011516_33730</name>
</gene>
<accession>A0A8H9G2F7</accession>
<reference evidence="2" key="1">
    <citation type="journal article" date="2014" name="Int. J. Syst. Evol. Microbiol.">
        <title>Complete genome sequence of Corynebacterium casei LMG S-19264T (=DSM 44701T), isolated from a smear-ripened cheese.</title>
        <authorList>
            <consortium name="US DOE Joint Genome Institute (JGI-PGF)"/>
            <person name="Walter F."/>
            <person name="Albersmeier A."/>
            <person name="Kalinowski J."/>
            <person name="Ruckert C."/>
        </authorList>
    </citation>
    <scope>NUCLEOTIDE SEQUENCE</scope>
    <source>
        <strain evidence="2">CGMCC 1.15966</strain>
    </source>
</reference>
<proteinExistence type="predicted"/>
<evidence type="ECO:0000259" key="1">
    <source>
        <dbReference type="Pfam" id="PF14344"/>
    </source>
</evidence>
<feature type="domain" description="DUF4397" evidence="1">
    <location>
        <begin position="44"/>
        <end position="147"/>
    </location>
</feature>
<reference evidence="2" key="2">
    <citation type="submission" date="2020-09" db="EMBL/GenBank/DDBJ databases">
        <authorList>
            <person name="Sun Q."/>
            <person name="Zhou Y."/>
        </authorList>
    </citation>
    <scope>NUCLEOTIDE SEQUENCE</scope>
    <source>
        <strain evidence="2">CGMCC 1.15966</strain>
    </source>
</reference>
<dbReference type="RefSeq" id="WP_094257785.1">
    <property type="nucleotide sequence ID" value="NZ_BMKM01000014.1"/>
</dbReference>
<dbReference type="Proteomes" id="UP000614460">
    <property type="component" value="Unassembled WGS sequence"/>
</dbReference>
<comment type="caution">
    <text evidence="2">The sequence shown here is derived from an EMBL/GenBank/DDBJ whole genome shotgun (WGS) entry which is preliminary data.</text>
</comment>
<evidence type="ECO:0000313" key="3">
    <source>
        <dbReference type="Proteomes" id="UP000614460"/>
    </source>
</evidence>
<sequence>MFRRNKNLLGILAICIGLIFQGCSKDDDSLSNLESTHDFSGLAAFNAIEGPDNLQFFVDGKLINKTNEDFSIGGYLNHRTVFPGNRKLELKNLDNQVFFSADKKFESTKIYTYFFFGKNNQPVVTEDDMIKPDAGLMRVRIINLVTDSKLKLDFDYLSTKYTSNFDNRVFGSNEFSSKVNFKFRVSSPDKKYESIEIPLDGKDRSVYSIVIYSSQEDEGRVLKYRKLEM</sequence>